<name>A0A1F7S4W1_9BACT</name>
<accession>A0A1F7S4W1</accession>
<gene>
    <name evidence="1" type="ORF">A2161_11185</name>
</gene>
<sequence length="370" mass="43092">ADVKTQEILVALFGEIQKLVESQREFNAKLVRSINSFFDFFSNILGAQKTFNAETVRFINEYIGIEDPESKNIFVQERKLLNDRLEAFLQVLGRRFQSSELKTHREIKNLSELIMNFFTVLDQQWNGQLPGTRVESAVPRKKIEDVEYAFFEDIWRGAIHDVKKKQLQYLKYFKDKKNILDFGCGRGEFLELLTEANFNAFGVEENEEMASICKEKQLNVVCQNGVVYLHRISDNFLGAIFISHVIEHLSYREIMGLINLCFRKLEKDGIVILETINPCNYKAFFHSYIKDFTHKTPIHPDTLQFVLEMNGFKIVDILKLSEIEESEKLRKMDVQSGGLNELNKDNYNLNIERLNKLLFGNQDYAIIASK</sequence>
<protein>
    <recommendedName>
        <fullName evidence="3">Methyltransferase type 11 domain-containing protein</fullName>
    </recommendedName>
</protein>
<evidence type="ECO:0000313" key="1">
    <source>
        <dbReference type="EMBL" id="OGL48855.1"/>
    </source>
</evidence>
<dbReference type="SUPFAM" id="SSF53335">
    <property type="entry name" value="S-adenosyl-L-methionine-dependent methyltransferases"/>
    <property type="match status" value="1"/>
</dbReference>
<dbReference type="EMBL" id="MGDD01000029">
    <property type="protein sequence ID" value="OGL48855.1"/>
    <property type="molecule type" value="Genomic_DNA"/>
</dbReference>
<organism evidence="1 2">
    <name type="scientific">Candidatus Schekmanbacteria bacterium RBG_13_48_7</name>
    <dbReference type="NCBI Taxonomy" id="1817878"/>
    <lineage>
        <taxon>Bacteria</taxon>
        <taxon>Candidatus Schekmaniibacteriota</taxon>
    </lineage>
</organism>
<dbReference type="Proteomes" id="UP000179266">
    <property type="component" value="Unassembled WGS sequence"/>
</dbReference>
<feature type="non-terminal residue" evidence="1">
    <location>
        <position position="1"/>
    </location>
</feature>
<dbReference type="AlphaFoldDB" id="A0A1F7S4W1"/>
<proteinExistence type="predicted"/>
<dbReference type="PANTHER" id="PTHR43861">
    <property type="entry name" value="TRANS-ACONITATE 2-METHYLTRANSFERASE-RELATED"/>
    <property type="match status" value="1"/>
</dbReference>
<dbReference type="Pfam" id="PF13489">
    <property type="entry name" value="Methyltransf_23"/>
    <property type="match status" value="1"/>
</dbReference>
<comment type="caution">
    <text evidence="1">The sequence shown here is derived from an EMBL/GenBank/DDBJ whole genome shotgun (WGS) entry which is preliminary data.</text>
</comment>
<dbReference type="Gene3D" id="3.40.50.150">
    <property type="entry name" value="Vaccinia Virus protein VP39"/>
    <property type="match status" value="1"/>
</dbReference>
<dbReference type="CDD" id="cd02440">
    <property type="entry name" value="AdoMet_MTases"/>
    <property type="match status" value="1"/>
</dbReference>
<evidence type="ECO:0000313" key="2">
    <source>
        <dbReference type="Proteomes" id="UP000179266"/>
    </source>
</evidence>
<reference evidence="1 2" key="1">
    <citation type="journal article" date="2016" name="Nat. Commun.">
        <title>Thousands of microbial genomes shed light on interconnected biogeochemical processes in an aquifer system.</title>
        <authorList>
            <person name="Anantharaman K."/>
            <person name="Brown C.T."/>
            <person name="Hug L.A."/>
            <person name="Sharon I."/>
            <person name="Castelle C.J."/>
            <person name="Probst A.J."/>
            <person name="Thomas B.C."/>
            <person name="Singh A."/>
            <person name="Wilkins M.J."/>
            <person name="Karaoz U."/>
            <person name="Brodie E.L."/>
            <person name="Williams K.H."/>
            <person name="Hubbard S.S."/>
            <person name="Banfield J.F."/>
        </authorList>
    </citation>
    <scope>NUCLEOTIDE SEQUENCE [LARGE SCALE GENOMIC DNA]</scope>
</reference>
<dbReference type="InterPro" id="IPR029063">
    <property type="entry name" value="SAM-dependent_MTases_sf"/>
</dbReference>
<evidence type="ECO:0008006" key="3">
    <source>
        <dbReference type="Google" id="ProtNLM"/>
    </source>
</evidence>